<organism evidence="1 2">
    <name type="scientific">Acinetobacter oleivorans</name>
    <dbReference type="NCBI Taxonomy" id="1148157"/>
    <lineage>
        <taxon>Bacteria</taxon>
        <taxon>Pseudomonadati</taxon>
        <taxon>Pseudomonadota</taxon>
        <taxon>Gammaproteobacteria</taxon>
        <taxon>Moraxellales</taxon>
        <taxon>Moraxellaceae</taxon>
        <taxon>Acinetobacter</taxon>
    </lineage>
</organism>
<accession>A0A0B2UBZ9</accession>
<reference evidence="1 2" key="1">
    <citation type="submission" date="2014-03" db="EMBL/GenBank/DDBJ databases">
        <title>Genome sequence of the diesel-degrader and plant-growth promoter Acinetobacter oleivorans PF-1 isolated from the roots of poplar tree.</title>
        <authorList>
            <person name="Gkorezis P."/>
            <person name="van Hamme J."/>
            <person name="Rineau F."/>
            <person name="Vangronsveld J."/>
            <person name="Francetti A."/>
        </authorList>
    </citation>
    <scope>NUCLEOTIDE SEQUENCE [LARGE SCALE GENOMIC DNA]</scope>
    <source>
        <strain evidence="1 2">PF1</strain>
    </source>
</reference>
<dbReference type="AlphaFoldDB" id="A0A0B2UBZ9"/>
<proteinExistence type="predicted"/>
<dbReference type="Proteomes" id="UP000031012">
    <property type="component" value="Unassembled WGS sequence"/>
</dbReference>
<comment type="caution">
    <text evidence="1">The sequence shown here is derived from an EMBL/GenBank/DDBJ whole genome shotgun (WGS) entry which is preliminary data.</text>
</comment>
<dbReference type="PROSITE" id="PS51257">
    <property type="entry name" value="PROKAR_LIPOPROTEIN"/>
    <property type="match status" value="1"/>
</dbReference>
<dbReference type="Pfam" id="PF13103">
    <property type="entry name" value="TonB_2"/>
    <property type="match status" value="1"/>
</dbReference>
<evidence type="ECO:0000313" key="2">
    <source>
        <dbReference type="Proteomes" id="UP000031012"/>
    </source>
</evidence>
<dbReference type="EMBL" id="JHQK01000006">
    <property type="protein sequence ID" value="KHN66918.1"/>
    <property type="molecule type" value="Genomic_DNA"/>
</dbReference>
<protein>
    <submittedName>
        <fullName evidence="1">Energy transducer TonB</fullName>
    </submittedName>
</protein>
<evidence type="ECO:0000313" key="1">
    <source>
        <dbReference type="EMBL" id="KHN66918.1"/>
    </source>
</evidence>
<gene>
    <name evidence="1" type="ORF">DH17_15380</name>
</gene>
<sequence length="124" mass="14229">MKNFTIIASLFLLVGCTTGQKQVIPVQVTDNKITSEAETYKKQYQKKIYKIWDIPKSSTGMSASVKVFLTDSGEIEQIIFLDKEEQKFKTSIEKAIWRASPFTLPSNPEARKQARKFNMKFQAK</sequence>
<dbReference type="SUPFAM" id="SSF74653">
    <property type="entry name" value="TolA/TonB C-terminal domain"/>
    <property type="match status" value="1"/>
</dbReference>
<dbReference type="Gene3D" id="3.30.1150.10">
    <property type="match status" value="1"/>
</dbReference>
<name>A0A0B2UBZ9_9GAMM</name>